<dbReference type="EMBL" id="WNKQ01000001">
    <property type="protein sequence ID" value="KAF5854074.1"/>
    <property type="molecule type" value="Genomic_DNA"/>
</dbReference>
<dbReference type="InterPro" id="IPR036318">
    <property type="entry name" value="FAD-bd_PCMH-like_sf"/>
</dbReference>
<sequence>MWCRFLWAWTAFTVSFVSATPPSSAHSLEESVASLSPTAQIYYPGSQGYANATLRWGAGQTPQYDIIVKVATEADVQETILYANANNKSFHAISGGHAITVYLNNVEHAVGILMRGMKDISITERGDTALVGGGILNSEVLDYLWAHGKQTMTTACACVGYISPILGGGHGWNQGRYGLAADQLVSAHMVLANGTAITVGEDSNPDLFWAIRGAGHNFGIVTQAEIKIYDREPSLDNWTVDVLSFTHDKMESVVNIVNTWLGSPNRSVELEHYIMFYFDPKIDTTNPVVVVFVIYQGTSIPTQYTEPLYALSPATSTSGQADLAGVSRFTGADRTGASCEKGLTRSVVPVSATTYDPASLRQVLTIMASLPPSLNQTVVLLEGYATNRVGAIPSDSTAYPDREGQLLLSPFMTYERNESLDAEAWEVAGRIRDVMAEGTGEARRAYVNYARGDETVEELYGPEAWRLEKLRKLKREYDPFGRFNFFAPIV</sequence>
<keyword evidence="3" id="KW-0285">Flavoprotein</keyword>
<reference evidence="8" key="1">
    <citation type="submission" date="2019-11" db="EMBL/GenBank/DDBJ databases">
        <title>Bipolaris sorokiniana Genome sequencing.</title>
        <authorList>
            <person name="Wang H."/>
        </authorList>
    </citation>
    <scope>NUCLEOTIDE SEQUENCE</scope>
</reference>
<dbReference type="AlphaFoldDB" id="A0A8H5ZTJ0"/>
<dbReference type="Gene3D" id="3.30.43.10">
    <property type="entry name" value="Uridine Diphospho-n-acetylenolpyruvylglucosamine Reductase, domain 2"/>
    <property type="match status" value="1"/>
</dbReference>
<keyword evidence="6" id="KW-0732">Signal</keyword>
<dbReference type="PANTHER" id="PTHR42973">
    <property type="entry name" value="BINDING OXIDOREDUCTASE, PUTATIVE (AFU_ORTHOLOGUE AFUA_1G17690)-RELATED"/>
    <property type="match status" value="1"/>
</dbReference>
<dbReference type="InterPro" id="IPR016166">
    <property type="entry name" value="FAD-bd_PCMH"/>
</dbReference>
<evidence type="ECO:0000256" key="3">
    <source>
        <dbReference type="ARBA" id="ARBA00022630"/>
    </source>
</evidence>
<dbReference type="InterPro" id="IPR050416">
    <property type="entry name" value="FAD-linked_Oxidoreductase"/>
</dbReference>
<dbReference type="SUPFAM" id="SSF56176">
    <property type="entry name" value="FAD-binding/transporter-associated domain-like"/>
    <property type="match status" value="1"/>
</dbReference>
<dbReference type="InterPro" id="IPR016169">
    <property type="entry name" value="FAD-bd_PCMH_sub2"/>
</dbReference>
<dbReference type="GO" id="GO:0016491">
    <property type="term" value="F:oxidoreductase activity"/>
    <property type="evidence" value="ECO:0007669"/>
    <property type="project" value="UniProtKB-KW"/>
</dbReference>
<dbReference type="Gene3D" id="3.40.462.20">
    <property type="match status" value="1"/>
</dbReference>
<feature type="chain" id="PRO_5034757928" description="FAD-binding PCMH-type domain-containing protein" evidence="6">
    <location>
        <begin position="20"/>
        <end position="490"/>
    </location>
</feature>
<feature type="domain" description="FAD-binding PCMH-type" evidence="7">
    <location>
        <begin position="60"/>
        <end position="231"/>
    </location>
</feature>
<feature type="signal peptide" evidence="6">
    <location>
        <begin position="1"/>
        <end position="19"/>
    </location>
</feature>
<proteinExistence type="inferred from homology"/>
<dbReference type="InterPro" id="IPR016167">
    <property type="entry name" value="FAD-bd_PCMH_sub1"/>
</dbReference>
<dbReference type="OMA" id="GICECVG"/>
<accession>A0A8H5ZTJ0</accession>
<dbReference type="Pfam" id="PF01565">
    <property type="entry name" value="FAD_binding_4"/>
    <property type="match status" value="1"/>
</dbReference>
<gene>
    <name evidence="8" type="ORF">GGP41_006822</name>
</gene>
<keyword evidence="5" id="KW-0560">Oxidoreductase</keyword>
<organism evidence="8 9">
    <name type="scientific">Cochliobolus sativus</name>
    <name type="common">Common root rot and spot blotch fungus</name>
    <name type="synonym">Bipolaris sorokiniana</name>
    <dbReference type="NCBI Taxonomy" id="45130"/>
    <lineage>
        <taxon>Eukaryota</taxon>
        <taxon>Fungi</taxon>
        <taxon>Dikarya</taxon>
        <taxon>Ascomycota</taxon>
        <taxon>Pezizomycotina</taxon>
        <taxon>Dothideomycetes</taxon>
        <taxon>Pleosporomycetidae</taxon>
        <taxon>Pleosporales</taxon>
        <taxon>Pleosporineae</taxon>
        <taxon>Pleosporaceae</taxon>
        <taxon>Bipolaris</taxon>
    </lineage>
</organism>
<evidence type="ECO:0000256" key="5">
    <source>
        <dbReference type="ARBA" id="ARBA00023002"/>
    </source>
</evidence>
<evidence type="ECO:0000259" key="7">
    <source>
        <dbReference type="PROSITE" id="PS51387"/>
    </source>
</evidence>
<keyword evidence="4" id="KW-0274">FAD</keyword>
<dbReference type="InterPro" id="IPR006094">
    <property type="entry name" value="Oxid_FAD_bind_N"/>
</dbReference>
<dbReference type="PANTHER" id="PTHR42973:SF9">
    <property type="entry name" value="FAD-BINDING PCMH-TYPE DOMAIN-CONTAINING PROTEIN-RELATED"/>
    <property type="match status" value="1"/>
</dbReference>
<comment type="caution">
    <text evidence="8">The sequence shown here is derived from an EMBL/GenBank/DDBJ whole genome shotgun (WGS) entry which is preliminary data.</text>
</comment>
<dbReference type="GO" id="GO:0071949">
    <property type="term" value="F:FAD binding"/>
    <property type="evidence" value="ECO:0007669"/>
    <property type="project" value="InterPro"/>
</dbReference>
<evidence type="ECO:0000313" key="8">
    <source>
        <dbReference type="EMBL" id="KAF5854074.1"/>
    </source>
</evidence>
<dbReference type="Gene3D" id="3.30.465.10">
    <property type="match status" value="1"/>
</dbReference>
<comment type="similarity">
    <text evidence="2">Belongs to the oxygen-dependent FAD-linked oxidoreductase family.</text>
</comment>
<comment type="cofactor">
    <cofactor evidence="1">
        <name>FAD</name>
        <dbReference type="ChEBI" id="CHEBI:57692"/>
    </cofactor>
</comment>
<dbReference type="Pfam" id="PF08031">
    <property type="entry name" value="BBE"/>
    <property type="match status" value="1"/>
</dbReference>
<name>A0A8H5ZTJ0_COCSA</name>
<evidence type="ECO:0000256" key="1">
    <source>
        <dbReference type="ARBA" id="ARBA00001974"/>
    </source>
</evidence>
<protein>
    <recommendedName>
        <fullName evidence="7">FAD-binding PCMH-type domain-containing protein</fullName>
    </recommendedName>
</protein>
<evidence type="ECO:0000256" key="4">
    <source>
        <dbReference type="ARBA" id="ARBA00022827"/>
    </source>
</evidence>
<evidence type="ECO:0000256" key="6">
    <source>
        <dbReference type="SAM" id="SignalP"/>
    </source>
</evidence>
<evidence type="ECO:0000256" key="2">
    <source>
        <dbReference type="ARBA" id="ARBA00005466"/>
    </source>
</evidence>
<dbReference type="Proteomes" id="UP000624244">
    <property type="component" value="Unassembled WGS sequence"/>
</dbReference>
<dbReference type="PROSITE" id="PS51387">
    <property type="entry name" value="FAD_PCMH"/>
    <property type="match status" value="1"/>
</dbReference>
<dbReference type="InterPro" id="IPR012951">
    <property type="entry name" value="BBE"/>
</dbReference>
<evidence type="ECO:0000313" key="9">
    <source>
        <dbReference type="Proteomes" id="UP000624244"/>
    </source>
</evidence>